<dbReference type="NCBIfam" id="NF006593">
    <property type="entry name" value="PRK09126.1"/>
    <property type="match status" value="1"/>
</dbReference>
<evidence type="ECO:0000256" key="4">
    <source>
        <dbReference type="ARBA" id="ARBA00022630"/>
    </source>
</evidence>
<comment type="pathway">
    <text evidence="2">Cofactor biosynthesis; ubiquinone biosynthesis.</text>
</comment>
<accession>A0A7H1NUM4</accession>
<dbReference type="Gene3D" id="3.50.50.60">
    <property type="entry name" value="FAD/NAD(P)-binding domain"/>
    <property type="match status" value="2"/>
</dbReference>
<evidence type="ECO:0000313" key="10">
    <source>
        <dbReference type="Proteomes" id="UP000516349"/>
    </source>
</evidence>
<keyword evidence="6 9" id="KW-0560">Oxidoreductase</keyword>
<organism evidence="9 10">
    <name type="scientific">Entomobacter blattae</name>
    <dbReference type="NCBI Taxonomy" id="2762277"/>
    <lineage>
        <taxon>Bacteria</taxon>
        <taxon>Pseudomonadati</taxon>
        <taxon>Pseudomonadota</taxon>
        <taxon>Alphaproteobacteria</taxon>
        <taxon>Acetobacterales</taxon>
        <taxon>Acetobacteraceae</taxon>
        <taxon>Entomobacter</taxon>
    </lineage>
</organism>
<evidence type="ECO:0000256" key="1">
    <source>
        <dbReference type="ARBA" id="ARBA00001974"/>
    </source>
</evidence>
<dbReference type="RefSeq" id="WP_238996822.1">
    <property type="nucleotide sequence ID" value="NZ_CP060244.1"/>
</dbReference>
<gene>
    <name evidence="9" type="primary">ubiI</name>
    <name evidence="9" type="ORF">JGUZn3_22830</name>
</gene>
<dbReference type="KEGG" id="ebla:JGUZn3_22830"/>
<dbReference type="EMBL" id="CP060244">
    <property type="protein sequence ID" value="QNT79484.1"/>
    <property type="molecule type" value="Genomic_DNA"/>
</dbReference>
<evidence type="ECO:0000256" key="6">
    <source>
        <dbReference type="ARBA" id="ARBA00023002"/>
    </source>
</evidence>
<evidence type="ECO:0000256" key="2">
    <source>
        <dbReference type="ARBA" id="ARBA00004749"/>
    </source>
</evidence>
<dbReference type="GO" id="GO:0071949">
    <property type="term" value="F:FAD binding"/>
    <property type="evidence" value="ECO:0007669"/>
    <property type="project" value="InterPro"/>
</dbReference>
<dbReference type="PANTHER" id="PTHR43876">
    <property type="entry name" value="UBIQUINONE BIOSYNTHESIS MONOOXYGENASE COQ6, MITOCHONDRIAL"/>
    <property type="match status" value="1"/>
</dbReference>
<dbReference type="Pfam" id="PF01494">
    <property type="entry name" value="FAD_binding_3"/>
    <property type="match status" value="1"/>
</dbReference>
<dbReference type="GO" id="GO:0016705">
    <property type="term" value="F:oxidoreductase activity, acting on paired donors, with incorporation or reduction of molecular oxygen"/>
    <property type="evidence" value="ECO:0007669"/>
    <property type="project" value="InterPro"/>
</dbReference>
<dbReference type="SUPFAM" id="SSF51905">
    <property type="entry name" value="FAD/NAD(P)-binding domain"/>
    <property type="match status" value="1"/>
</dbReference>
<name>A0A7H1NUM4_9PROT</name>
<dbReference type="InterPro" id="IPR010971">
    <property type="entry name" value="UbiH/COQ6"/>
</dbReference>
<keyword evidence="10" id="KW-1185">Reference proteome</keyword>
<dbReference type="GO" id="GO:0004497">
    <property type="term" value="F:monooxygenase activity"/>
    <property type="evidence" value="ECO:0007669"/>
    <property type="project" value="UniProtKB-KW"/>
</dbReference>
<dbReference type="PANTHER" id="PTHR43876:SF25">
    <property type="entry name" value="MONOOXYGENASE NMA2164"/>
    <property type="match status" value="1"/>
</dbReference>
<dbReference type="InterPro" id="IPR036188">
    <property type="entry name" value="FAD/NAD-bd_sf"/>
</dbReference>
<keyword evidence="7" id="KW-0503">Monooxygenase</keyword>
<evidence type="ECO:0000256" key="7">
    <source>
        <dbReference type="ARBA" id="ARBA00023033"/>
    </source>
</evidence>
<reference evidence="9 10" key="1">
    <citation type="submission" date="2020-08" db="EMBL/GenBank/DDBJ databases">
        <title>Complete genome sequence of Entomobacter blattae G55GP.</title>
        <authorList>
            <person name="Poehlein A."/>
            <person name="Guzman J."/>
            <person name="Daniel R."/>
            <person name="Vilcinskas A."/>
        </authorList>
    </citation>
    <scope>NUCLEOTIDE SEQUENCE [LARGE SCALE GENOMIC DNA]</scope>
    <source>
        <strain evidence="9 10">G55GP</strain>
    </source>
</reference>
<evidence type="ECO:0000256" key="5">
    <source>
        <dbReference type="ARBA" id="ARBA00022827"/>
    </source>
</evidence>
<dbReference type="InterPro" id="IPR051205">
    <property type="entry name" value="UbiH/COQ6_monooxygenase"/>
</dbReference>
<dbReference type="UniPathway" id="UPA00232"/>
<sequence length="405" mass="44756">MSETQMPPTYTDVVIVGGGPAGLAMALSLDAMGVASVVLERSPWETWENAPFDGREIALTHRSARLLQTMHVWNRLPENSVAELKEAQVENARGGEPLVFDTNGTGEEALGYLVSNHLIRRALFAECQSRSHITLKAGKTVEDVKTSPINATVTDADGEVLHARLIIAADGRFSQVREKQGIGAILHDFHRTMMVFRMTHEKPHHHIALQWFDQGQTFAFLPMNGNMSSIVFTLSTDEMEQMRQMEDEAFTQEVMCRVGYRLGNMELVSSRHAYPLKGVYAHRFWGRRLALIGDAAVGMHPITAHGFNLGLVGQDILAEEIGSALSKGRDIGSLSVVQRFSLRHRMASTALFAITNGIAVVYAREELPFRLVRKIGISVAEHMGPLKGMVTKMLMDETGPIPAEM</sequence>
<dbReference type="GO" id="GO:0006744">
    <property type="term" value="P:ubiquinone biosynthetic process"/>
    <property type="evidence" value="ECO:0007669"/>
    <property type="project" value="UniProtKB-UniPathway"/>
</dbReference>
<dbReference type="Proteomes" id="UP000516349">
    <property type="component" value="Chromosome"/>
</dbReference>
<protein>
    <submittedName>
        <fullName evidence="9">2-octaprenylphenol hydroxylase</fullName>
        <ecNumber evidence="9">1.14.13.-</ecNumber>
    </submittedName>
</protein>
<evidence type="ECO:0000259" key="8">
    <source>
        <dbReference type="Pfam" id="PF01494"/>
    </source>
</evidence>
<feature type="domain" description="FAD-binding" evidence="8">
    <location>
        <begin position="11"/>
        <end position="317"/>
    </location>
</feature>
<proteinExistence type="inferred from homology"/>
<dbReference type="EC" id="1.14.13.-" evidence="9"/>
<keyword evidence="5" id="KW-0274">FAD</keyword>
<dbReference type="NCBIfam" id="TIGR01988">
    <property type="entry name" value="Ubi-OHases"/>
    <property type="match status" value="1"/>
</dbReference>
<evidence type="ECO:0000313" key="9">
    <source>
        <dbReference type="EMBL" id="QNT79484.1"/>
    </source>
</evidence>
<comment type="similarity">
    <text evidence="3">Belongs to the UbiH/COQ6 family.</text>
</comment>
<dbReference type="PRINTS" id="PR00420">
    <property type="entry name" value="RNGMNOXGNASE"/>
</dbReference>
<evidence type="ECO:0000256" key="3">
    <source>
        <dbReference type="ARBA" id="ARBA00005349"/>
    </source>
</evidence>
<dbReference type="AlphaFoldDB" id="A0A7H1NUM4"/>
<dbReference type="InterPro" id="IPR002938">
    <property type="entry name" value="FAD-bd"/>
</dbReference>
<keyword evidence="4" id="KW-0285">Flavoprotein</keyword>
<comment type="cofactor">
    <cofactor evidence="1">
        <name>FAD</name>
        <dbReference type="ChEBI" id="CHEBI:57692"/>
    </cofactor>
</comment>